<dbReference type="PANTHER" id="PTHR36443">
    <property type="entry name" value="BSR5223 PROTEIN"/>
    <property type="match status" value="1"/>
</dbReference>
<evidence type="ECO:0000313" key="3">
    <source>
        <dbReference type="Proteomes" id="UP000294850"/>
    </source>
</evidence>
<proteinExistence type="predicted"/>
<keyword evidence="1" id="KW-1133">Transmembrane helix</keyword>
<gene>
    <name evidence="2" type="ORF">E0F88_06945</name>
</gene>
<dbReference type="AlphaFoldDB" id="A0A4R5DYM2"/>
<feature type="transmembrane region" description="Helical" evidence="1">
    <location>
        <begin position="47"/>
        <end position="70"/>
    </location>
</feature>
<dbReference type="PANTHER" id="PTHR36443:SF1">
    <property type="entry name" value="BSR5223 PROTEIN"/>
    <property type="match status" value="1"/>
</dbReference>
<dbReference type="Proteomes" id="UP000294850">
    <property type="component" value="Unassembled WGS sequence"/>
</dbReference>
<dbReference type="OrthoDB" id="680637at2"/>
<keyword evidence="1" id="KW-0472">Membrane</keyword>
<dbReference type="EMBL" id="SMFL01000002">
    <property type="protein sequence ID" value="TDE17620.1"/>
    <property type="molecule type" value="Genomic_DNA"/>
</dbReference>
<dbReference type="InterPro" id="IPR021320">
    <property type="entry name" value="DUF2905"/>
</dbReference>
<name>A0A4R5DYM2_9BACT</name>
<evidence type="ECO:0000256" key="1">
    <source>
        <dbReference type="SAM" id="Phobius"/>
    </source>
</evidence>
<feature type="transmembrane region" description="Helical" evidence="1">
    <location>
        <begin position="6"/>
        <end position="26"/>
    </location>
</feature>
<dbReference type="RefSeq" id="WP_131957486.1">
    <property type="nucleotide sequence ID" value="NZ_SMFL01000002.1"/>
</dbReference>
<accession>A0A4R5DYM2</accession>
<keyword evidence="3" id="KW-1185">Reference proteome</keyword>
<comment type="caution">
    <text evidence="2">The sequence shown here is derived from an EMBL/GenBank/DDBJ whole genome shotgun (WGS) entry which is preliminary data.</text>
</comment>
<sequence length="75" mass="8673">MSQSTGKYLIVIGLVILTFGISIYFMGDKLRWLGRLPGDIRIEKENLKFFFPITTMILLSALLNLIIYLFRKFLG</sequence>
<protein>
    <submittedName>
        <fullName evidence="2">DUF2905 domain-containing protein</fullName>
    </submittedName>
</protein>
<dbReference type="Pfam" id="PF11146">
    <property type="entry name" value="DUF2905"/>
    <property type="match status" value="1"/>
</dbReference>
<reference evidence="2 3" key="1">
    <citation type="submission" date="2019-03" db="EMBL/GenBank/DDBJ databases">
        <title>Dyadobacter AR-3-6 sp. nov., isolated from arctic soil.</title>
        <authorList>
            <person name="Chaudhary D.K."/>
        </authorList>
    </citation>
    <scope>NUCLEOTIDE SEQUENCE [LARGE SCALE GENOMIC DNA]</scope>
    <source>
        <strain evidence="2 3">AR-3-6</strain>
    </source>
</reference>
<organism evidence="2 3">
    <name type="scientific">Dyadobacter psychrotolerans</name>
    <dbReference type="NCBI Taxonomy" id="2541721"/>
    <lineage>
        <taxon>Bacteria</taxon>
        <taxon>Pseudomonadati</taxon>
        <taxon>Bacteroidota</taxon>
        <taxon>Cytophagia</taxon>
        <taxon>Cytophagales</taxon>
        <taxon>Spirosomataceae</taxon>
        <taxon>Dyadobacter</taxon>
    </lineage>
</organism>
<keyword evidence="1" id="KW-0812">Transmembrane</keyword>
<evidence type="ECO:0000313" key="2">
    <source>
        <dbReference type="EMBL" id="TDE17620.1"/>
    </source>
</evidence>